<protein>
    <submittedName>
        <fullName evidence="2">Uncharacterized protein</fullName>
    </submittedName>
</protein>
<dbReference type="AlphaFoldDB" id="A0A161RRP9"/>
<evidence type="ECO:0000313" key="2">
    <source>
        <dbReference type="EMBL" id="KZE63989.1"/>
    </source>
</evidence>
<reference evidence="3" key="1">
    <citation type="submission" date="2016-01" db="EMBL/GenBank/DDBJ databases">
        <title>Draft genome of Chromobacterium sp. F49.</title>
        <authorList>
            <person name="Hong K.W."/>
        </authorList>
    </citation>
    <scope>NUCLEOTIDE SEQUENCE [LARGE SCALE GENOMIC DNA]</scope>
    <source>
        <strain evidence="3">P7IIIA</strain>
    </source>
</reference>
<name>A0A161RRP9_9BACL</name>
<keyword evidence="1" id="KW-1133">Transmembrane helix</keyword>
<feature type="transmembrane region" description="Helical" evidence="1">
    <location>
        <begin position="13"/>
        <end position="34"/>
    </location>
</feature>
<dbReference type="Proteomes" id="UP000076567">
    <property type="component" value="Unassembled WGS sequence"/>
</dbReference>
<keyword evidence="1" id="KW-0812">Transmembrane</keyword>
<sequence length="95" mass="10894">MIEFLDLLCNMDALLLSVSFALTFIIVGQLYSFVSSSVVHKSNRPQKTAGIQLEKVMTDPRLVQNYCFIRDEIARKMFRKETPDDKEGHVHSLFA</sequence>
<accession>A0A161RRP9</accession>
<evidence type="ECO:0000256" key="1">
    <source>
        <dbReference type="SAM" id="Phobius"/>
    </source>
</evidence>
<keyword evidence="1" id="KW-0472">Membrane</keyword>
<dbReference type="RefSeq" id="WP_066244913.1">
    <property type="nucleotide sequence ID" value="NZ_LRFC01000038.1"/>
</dbReference>
<evidence type="ECO:0000313" key="3">
    <source>
        <dbReference type="Proteomes" id="UP000076567"/>
    </source>
</evidence>
<comment type="caution">
    <text evidence="2">The sequence shown here is derived from an EMBL/GenBank/DDBJ whole genome shotgun (WGS) entry which is preliminary data.</text>
</comment>
<keyword evidence="3" id="KW-1185">Reference proteome</keyword>
<gene>
    <name evidence="2" type="ORF">AWM68_12825</name>
</gene>
<proteinExistence type="predicted"/>
<dbReference type="EMBL" id="LRFC01000038">
    <property type="protein sequence ID" value="KZE63989.1"/>
    <property type="molecule type" value="Genomic_DNA"/>
</dbReference>
<organism evidence="2 3">
    <name type="scientific">Fictibacillus phosphorivorans</name>
    <dbReference type="NCBI Taxonomy" id="1221500"/>
    <lineage>
        <taxon>Bacteria</taxon>
        <taxon>Bacillati</taxon>
        <taxon>Bacillota</taxon>
        <taxon>Bacilli</taxon>
        <taxon>Bacillales</taxon>
        <taxon>Fictibacillaceae</taxon>
        <taxon>Fictibacillus</taxon>
    </lineage>
</organism>
<dbReference type="OrthoDB" id="2972339at2"/>